<dbReference type="Gene3D" id="2.170.150.40">
    <property type="entry name" value="Domain of unknown function (DUF427)"/>
    <property type="match status" value="1"/>
</dbReference>
<dbReference type="Proteomes" id="UP000003257">
    <property type="component" value="Unassembled WGS sequence"/>
</dbReference>
<reference evidence="2 3" key="1">
    <citation type="submission" date="2007-11" db="EMBL/GenBank/DDBJ databases">
        <authorList>
            <person name="Wagner-Dobler I."/>
            <person name="Ferriera S."/>
            <person name="Johnson J."/>
            <person name="Kravitz S."/>
            <person name="Beeson K."/>
            <person name="Sutton G."/>
            <person name="Rogers Y.-H."/>
            <person name="Friedman R."/>
            <person name="Frazier M."/>
            <person name="Venter J.C."/>
        </authorList>
    </citation>
    <scope>NUCLEOTIDE SEQUENCE [LARGE SCALE GENOMIC DNA]</scope>
    <source>
        <strain evidence="2 3">HEL-45</strain>
    </source>
</reference>
<proteinExistence type="predicted"/>
<name>A0ABP2DAK2_9RHOB</name>
<dbReference type="EMBL" id="ABID01000002">
    <property type="protein sequence ID" value="EDQ05300.1"/>
    <property type="molecule type" value="Genomic_DNA"/>
</dbReference>
<keyword evidence="3" id="KW-1185">Reference proteome</keyword>
<dbReference type="PANTHER" id="PTHR34310:SF9">
    <property type="entry name" value="BLR5716 PROTEIN"/>
    <property type="match status" value="1"/>
</dbReference>
<feature type="domain" description="DUF427" evidence="1">
    <location>
        <begin position="34"/>
        <end position="124"/>
    </location>
</feature>
<evidence type="ECO:0000259" key="1">
    <source>
        <dbReference type="Pfam" id="PF04248"/>
    </source>
</evidence>
<dbReference type="PANTHER" id="PTHR34310">
    <property type="entry name" value="DUF427 DOMAIN PROTEIN (AFU_ORTHOLOGUE AFUA_3G02220)"/>
    <property type="match status" value="1"/>
</dbReference>
<gene>
    <name evidence="2" type="ORF">OIHEL45_11173</name>
</gene>
<sequence>MLQRRPYERPISVKLGGYGMSDHITITPAQGTWVVRAGGAVLGETTGALELREGDYAPVIYFPRGDIAMAFLDGSDKASHCPYKGDASYYSVVTKSRTLEDAVWSYEDPKGDVAAIKGYLAFTPMEEIAIERI</sequence>
<protein>
    <recommendedName>
        <fullName evidence="1">DUF427 domain-containing protein</fullName>
    </recommendedName>
</protein>
<dbReference type="InterPro" id="IPR007361">
    <property type="entry name" value="DUF427"/>
</dbReference>
<evidence type="ECO:0000313" key="2">
    <source>
        <dbReference type="EMBL" id="EDQ05300.1"/>
    </source>
</evidence>
<organism evidence="2 3">
    <name type="scientific">Sulfitobacter indolifex HEL-45</name>
    <dbReference type="NCBI Taxonomy" id="391624"/>
    <lineage>
        <taxon>Bacteria</taxon>
        <taxon>Pseudomonadati</taxon>
        <taxon>Pseudomonadota</taxon>
        <taxon>Alphaproteobacteria</taxon>
        <taxon>Rhodobacterales</taxon>
        <taxon>Roseobacteraceae</taxon>
        <taxon>Sulfitobacter</taxon>
    </lineage>
</organism>
<comment type="caution">
    <text evidence="2">The sequence shown here is derived from an EMBL/GenBank/DDBJ whole genome shotgun (WGS) entry which is preliminary data.</text>
</comment>
<dbReference type="InterPro" id="IPR038694">
    <property type="entry name" value="DUF427_sf"/>
</dbReference>
<accession>A0ABP2DAK2</accession>
<dbReference type="Pfam" id="PF04248">
    <property type="entry name" value="NTP_transf_9"/>
    <property type="match status" value="1"/>
</dbReference>
<evidence type="ECO:0000313" key="3">
    <source>
        <dbReference type="Proteomes" id="UP000003257"/>
    </source>
</evidence>